<evidence type="ECO:0000259" key="2">
    <source>
        <dbReference type="Pfam" id="PF23493"/>
    </source>
</evidence>
<evidence type="ECO:0000256" key="1">
    <source>
        <dbReference type="SAM" id="Phobius"/>
    </source>
</evidence>
<dbReference type="EMBL" id="JBHLVF010000047">
    <property type="protein sequence ID" value="MFC0395876.1"/>
    <property type="molecule type" value="Genomic_DNA"/>
</dbReference>
<organism evidence="4 5">
    <name type="scientific">Paenibacillus mendelii</name>
    <dbReference type="NCBI Taxonomy" id="206163"/>
    <lineage>
        <taxon>Bacteria</taxon>
        <taxon>Bacillati</taxon>
        <taxon>Bacillota</taxon>
        <taxon>Bacilli</taxon>
        <taxon>Bacillales</taxon>
        <taxon>Paenibacillaceae</taxon>
        <taxon>Paenibacillus</taxon>
    </lineage>
</organism>
<dbReference type="InterPro" id="IPR057798">
    <property type="entry name" value="PH_YqeB"/>
</dbReference>
<reference evidence="4 5" key="1">
    <citation type="submission" date="2024-09" db="EMBL/GenBank/DDBJ databases">
        <authorList>
            <person name="Sun Q."/>
            <person name="Mori K."/>
        </authorList>
    </citation>
    <scope>NUCLEOTIDE SEQUENCE [LARGE SCALE GENOMIC DNA]</scope>
    <source>
        <strain evidence="4 5">CCM 4839</strain>
    </source>
</reference>
<evidence type="ECO:0000313" key="5">
    <source>
        <dbReference type="Proteomes" id="UP001589818"/>
    </source>
</evidence>
<keyword evidence="1" id="KW-0472">Membrane</keyword>
<feature type="transmembrane region" description="Helical" evidence="1">
    <location>
        <begin position="21"/>
        <end position="44"/>
    </location>
</feature>
<protein>
    <submittedName>
        <fullName evidence="4">DUF308 domain-containing protein</fullName>
    </submittedName>
</protein>
<keyword evidence="1" id="KW-0812">Transmembrane</keyword>
<dbReference type="Pfam" id="PF23494">
    <property type="entry name" value="bPH_10"/>
    <property type="match status" value="1"/>
</dbReference>
<keyword evidence="1" id="KW-1133">Transmembrane helix</keyword>
<feature type="transmembrane region" description="Helical" evidence="1">
    <location>
        <begin position="73"/>
        <end position="94"/>
    </location>
</feature>
<dbReference type="InterPro" id="IPR056411">
    <property type="entry name" value="CysS_C"/>
</dbReference>
<gene>
    <name evidence="4" type="ORF">ACFFJ8_31445</name>
</gene>
<name>A0ABV6JJA6_9BACL</name>
<feature type="domain" description="YqeB PH" evidence="3">
    <location>
        <begin position="19"/>
        <end position="171"/>
    </location>
</feature>
<dbReference type="Proteomes" id="UP001589818">
    <property type="component" value="Unassembled WGS sequence"/>
</dbReference>
<comment type="caution">
    <text evidence="4">The sequence shown here is derived from an EMBL/GenBank/DDBJ whole genome shotgun (WGS) entry which is preliminary data.</text>
</comment>
<accession>A0ABV6JJA6</accession>
<sequence length="252" mass="28155">MKKVRMVSSKLTDQQQTIAGYSASTGILLYGGFGAAGLIVGYFLPRIAAWALKLPWLPFQGPLKLIDTFNGPWLSYILSLLGLIAGFVVAYIAIKESLIVSLTDQEVQLDQNGHKQTIAHRDIGMVFMDGRHLVILGKSGQELAREKSEESAAKAANDFSYAFVKHGYPWAAKGDPYKEEYRRWVPDTPDISAAANAVLKAREIALQKKVKEEIKDLRKELNKMGFIIRDEETRQYWRQVPGEITKALSPSL</sequence>
<keyword evidence="5" id="KW-1185">Reference proteome</keyword>
<dbReference type="RefSeq" id="WP_256555132.1">
    <property type="nucleotide sequence ID" value="NZ_JANHOF010000002.1"/>
</dbReference>
<dbReference type="Pfam" id="PF23493">
    <property type="entry name" value="CysS_C"/>
    <property type="match status" value="1"/>
</dbReference>
<evidence type="ECO:0000313" key="4">
    <source>
        <dbReference type="EMBL" id="MFC0395876.1"/>
    </source>
</evidence>
<proteinExistence type="predicted"/>
<feature type="domain" description="Cysteinyl-tRNA ligase anticodon binding" evidence="2">
    <location>
        <begin position="188"/>
        <end position="238"/>
    </location>
</feature>
<evidence type="ECO:0000259" key="3">
    <source>
        <dbReference type="Pfam" id="PF23494"/>
    </source>
</evidence>